<organism evidence="12 21">
    <name type="scientific">Serratia marcescens</name>
    <dbReference type="NCBI Taxonomy" id="615"/>
    <lineage>
        <taxon>Bacteria</taxon>
        <taxon>Pseudomonadati</taxon>
        <taxon>Pseudomonadota</taxon>
        <taxon>Gammaproteobacteria</taxon>
        <taxon>Enterobacterales</taxon>
        <taxon>Yersiniaceae</taxon>
        <taxon>Serratia</taxon>
    </lineage>
</organism>
<evidence type="ECO:0000313" key="22">
    <source>
        <dbReference type="Proteomes" id="UP000443014"/>
    </source>
</evidence>
<reference evidence="9" key="10">
    <citation type="submission" date="2018-06" db="EMBL/GenBank/DDBJ databases">
        <authorList>
            <person name="Martins R.C."/>
            <person name="Perdigao-Neto L.V."/>
            <person name="Costa S.F."/>
            <person name="Levin A.S.S."/>
        </authorList>
    </citation>
    <scope>NUCLEOTIDE SEQUENCE</scope>
    <source>
        <strain evidence="9">1283</strain>
    </source>
</reference>
<reference evidence="5 22" key="15">
    <citation type="submission" date="2019-11" db="EMBL/GenBank/DDBJ databases">
        <title>Whole genome sequence of a plant growth promoting strain Serratia marcescens BTL07 isolated from the rhizoplane of Chili (Capsicum annuum).</title>
        <authorList>
            <person name="Dutta S."/>
            <person name="Khatun A."/>
            <person name="Gupta D.R."/>
            <person name="Surovy M.Z."/>
            <person name="Rahman M.M."/>
            <person name="Mahmud N.U."/>
            <person name="Emes R."/>
            <person name="Warry A."/>
            <person name="West H."/>
            <person name="Clarke M.L."/>
            <person name="Islam M.T."/>
        </authorList>
    </citation>
    <scope>NUCLEOTIDE SEQUENCE [LARGE SCALE GENOMIC DNA]</scope>
    <source>
        <strain evidence="5 22">BTL07</strain>
    </source>
</reference>
<reference evidence="3 23" key="16">
    <citation type="submission" date="2023-11" db="EMBL/GenBank/DDBJ databases">
        <title>Detection of rare carbapenemases in Enterobacterales - comparison of two colorimetric and two CIM-based carbapenemase assays.</title>
        <authorList>
            <person name="Schaffarczyk L."/>
            <person name="Noster J."/>
            <person name="Stelzer Y."/>
            <person name="Sattler J."/>
            <person name="Gatermann S."/>
            <person name="Hamprecht A."/>
        </authorList>
    </citation>
    <scope>NUCLEOTIDE SEQUENCE [LARGE SCALE GENOMIC DNA]</scope>
    <source>
        <strain evidence="3 23">CIM-Carb-136</strain>
    </source>
</reference>
<proteinExistence type="predicted"/>
<evidence type="ECO:0000313" key="17">
    <source>
        <dbReference type="Proteomes" id="UP000245399"/>
    </source>
</evidence>
<reference evidence="11 20" key="13">
    <citation type="submission" date="2019-07" db="EMBL/GenBank/DDBJ databases">
        <title>Investigation of anaerobic lignin degradation for improved lignocellulosic biofuels.</title>
        <authorList>
            <person name="Deangelis K.PhD."/>
        </authorList>
    </citation>
    <scope>NUCLEOTIDE SEQUENCE [LARGE SCALE GENOMIC DNA]</scope>
    <source>
        <strain evidence="11 20">106R</strain>
    </source>
</reference>
<dbReference type="Proteomes" id="UP000321126">
    <property type="component" value="Unassembled WGS sequence"/>
</dbReference>
<dbReference type="EMBL" id="VFMJ01000001">
    <property type="protein sequence ID" value="TQI84687.1"/>
    <property type="molecule type" value="Genomic_DNA"/>
</dbReference>
<reference evidence="8" key="6">
    <citation type="submission" date="2018-01" db="EMBL/GenBank/DDBJ databases">
        <title>The opportunistic pathogen Serratia marcescens is an overlooked threat to honeybees.</title>
        <authorList>
            <person name="Raymann K."/>
            <person name="Shaffer Z."/>
            <person name="Coon K."/>
            <person name="Salisbury S."/>
            <person name="Moran N.A."/>
        </authorList>
    </citation>
    <scope>NUCLEOTIDE SEQUENCE [LARGE SCALE GENOMIC DNA]</scope>
    <source>
        <strain evidence="8">KZ19</strain>
    </source>
</reference>
<evidence type="ECO:0000313" key="6">
    <source>
        <dbReference type="EMBL" id="OCO81519.1"/>
    </source>
</evidence>
<evidence type="ECO:0000313" key="1">
    <source>
        <dbReference type="EMBL" id="AWL66917.1"/>
    </source>
</evidence>
<dbReference type="Proteomes" id="UP000050489">
    <property type="component" value="Unassembled WGS sequence"/>
</dbReference>
<evidence type="ECO:0000313" key="3">
    <source>
        <dbReference type="EMBL" id="MDX7081917.1"/>
    </source>
</evidence>
<dbReference type="GeneID" id="98187985"/>
<dbReference type="RefSeq" id="WP_004941260.1">
    <property type="nucleotide sequence ID" value="NZ_ABLCUZ020000004.1"/>
</dbReference>
<dbReference type="EMBL" id="WNKC01000001">
    <property type="protein sequence ID" value="MVF02827.1"/>
    <property type="molecule type" value="Genomic_DNA"/>
</dbReference>
<reference evidence="18" key="9">
    <citation type="submission" date="2018-06" db="EMBL/GenBank/DDBJ databases">
        <title>Serratia marcescens genome sequencing and assembly.</title>
        <authorList>
            <person name="Martins R.C."/>
            <person name="Perdigao-Neto L.V."/>
            <person name="Costa S.F."/>
            <person name="Levin A.S.S."/>
        </authorList>
    </citation>
    <scope>NUCLEOTIDE SEQUENCE [LARGE SCALE GENOMIC DNA]</scope>
    <source>
        <strain evidence="18">1283</strain>
    </source>
</reference>
<dbReference type="Proteomes" id="UP000237365">
    <property type="component" value="Unassembled WGS sequence"/>
</dbReference>
<dbReference type="EMBL" id="UGYK01000002">
    <property type="protein sequence ID" value="SUI69023.1"/>
    <property type="molecule type" value="Genomic_DNA"/>
</dbReference>
<dbReference type="Proteomes" id="UP000254765">
    <property type="component" value="Unassembled WGS sequence"/>
</dbReference>
<dbReference type="Proteomes" id="UP000030378">
    <property type="component" value="Unassembled WGS sequence"/>
</dbReference>
<sequence length="69" mass="7519">MLEHYYPANMGAEPVTDEQHKRLVAVQAALELIKATLSDTNDGNGVDFQLKAAEKHIGPMADAIQEALK</sequence>
<name>A0A086FFI1_SERMA</name>
<evidence type="ECO:0000313" key="14">
    <source>
        <dbReference type="Proteomes" id="UP000037482"/>
    </source>
</evidence>
<dbReference type="EMBL" id="CP029449">
    <property type="protein sequence ID" value="AWL66917.1"/>
    <property type="molecule type" value="Genomic_DNA"/>
</dbReference>
<reference evidence="2 14" key="1">
    <citation type="submission" date="2015-06" db="EMBL/GenBank/DDBJ databases">
        <title>Draft Genome of Serratia marcescens Strain AH0650_Sm1.</title>
        <authorList>
            <person name="Wan Y."/>
            <person name="Gorrie C."/>
            <person name="Holt K."/>
        </authorList>
    </citation>
    <scope>NUCLEOTIDE SEQUENCE [LARGE SCALE GENOMIC DNA]</scope>
    <source>
        <strain evidence="2 14">AH0650_Sm1</strain>
    </source>
</reference>
<reference evidence="7" key="4">
    <citation type="submission" date="2017-12" db="EMBL/GenBank/DDBJ databases">
        <title>FDA dAtabase for Regulatory Grade micrObial Sequences (FDA-ARGOS): Supporting development and validation of Infectious Disease Dx tests.</title>
        <authorList>
            <person name="Campos J."/>
            <person name="Goldberg B."/>
            <person name="Tallon L.J."/>
            <person name="Sadzewicz L."/>
            <person name="Sengamalay N."/>
            <person name="Ott S."/>
            <person name="Godinez A."/>
            <person name="Nagaraj S."/>
            <person name="Vavikolanu K."/>
            <person name="Vyas G."/>
            <person name="Nadendla S."/>
            <person name="Aluvathingal J."/>
            <person name="Geyer C."/>
            <person name="Nandy P."/>
            <person name="Hobson J."/>
            <person name="Sichtig H."/>
        </authorList>
    </citation>
    <scope>NUCLEOTIDE SEQUENCE</scope>
    <source>
        <strain evidence="7">FDAARGOS_79</strain>
    </source>
</reference>
<dbReference type="EMBL" id="PQGI02000001">
    <property type="protein sequence ID" value="MEX3187409.1"/>
    <property type="molecule type" value="Genomic_DNA"/>
</dbReference>
<reference evidence="12 21" key="14">
    <citation type="submission" date="2019-07" db="EMBL/GenBank/DDBJ databases">
        <title>Serratia strains were isolated from fresh produce.</title>
        <authorList>
            <person name="Cho G.-S."/>
            <person name="Stein M."/>
            <person name="Lee W."/>
            <person name="Suh S.H."/>
            <person name="Franz C.M.A.P."/>
        </authorList>
    </citation>
    <scope>NUCLEOTIDE SEQUENCE [LARGE SCALE GENOMIC DNA]</scope>
    <source>
        <strain evidence="12 21">S16</strain>
    </source>
</reference>
<evidence type="ECO:0000313" key="13">
    <source>
        <dbReference type="Proteomes" id="UP000030378"/>
    </source>
</evidence>
<evidence type="ECO:0000313" key="11">
    <source>
        <dbReference type="EMBL" id="TQI84687.1"/>
    </source>
</evidence>
<dbReference type="EMBL" id="LFJS01000012">
    <property type="protein sequence ID" value="KMU51909.1"/>
    <property type="molecule type" value="Genomic_DNA"/>
</dbReference>
<reference evidence="15" key="2">
    <citation type="submission" date="2016-04" db="EMBL/GenBank/DDBJ databases">
        <authorList>
            <person name="Osei Sekyere J."/>
            <person name="Sivertsen A."/>
            <person name="Pedersen A.T."/>
            <person name="Sundsfjord A."/>
        </authorList>
    </citation>
    <scope>NUCLEOTIDE SEQUENCE [LARGE SCALE GENOMIC DNA]</scope>
    <source>
        <strain evidence="15">945174350</strain>
    </source>
</reference>
<evidence type="ECO:0000313" key="20">
    <source>
        <dbReference type="Proteomes" id="UP000320710"/>
    </source>
</evidence>
<dbReference type="Proteomes" id="UP000443014">
    <property type="component" value="Unassembled WGS sequence"/>
</dbReference>
<evidence type="ECO:0000313" key="19">
    <source>
        <dbReference type="Proteomes" id="UP000254765"/>
    </source>
</evidence>
<accession>A0A656VJ36</accession>
<dbReference type="EMBL" id="LJEX02000122">
    <property type="protein sequence ID" value="OCO81519.1"/>
    <property type="molecule type" value="Genomic_DNA"/>
</dbReference>
<evidence type="ECO:0000313" key="18">
    <source>
        <dbReference type="Proteomes" id="UP000247823"/>
    </source>
</evidence>
<accession>A0A086FFI1</accession>
<dbReference type="OrthoDB" id="6604308at2"/>
<protein>
    <submittedName>
        <fullName evidence="12">Uncharacterized protein</fullName>
    </submittedName>
</protein>
<dbReference type="EMBL" id="JTBC02000002">
    <property type="protein sequence ID" value="PNO70850.1"/>
    <property type="molecule type" value="Genomic_DNA"/>
</dbReference>
<dbReference type="EMBL" id="PQGI01000014">
    <property type="protein sequence ID" value="POP15121.1"/>
    <property type="molecule type" value="Genomic_DNA"/>
</dbReference>
<reference evidence="6" key="3">
    <citation type="journal article" date="2017" name="PLoS ONE">
        <title>Genomic and phenotypic characterisation of fluoroquinolone resistance mechanisms in Enterobacteriaceae in Durban, South Africa.</title>
        <authorList>
            <person name="Osei Sekyere J."/>
            <person name="Amoako D.G."/>
        </authorList>
    </citation>
    <scope>NUCLEOTIDE SEQUENCE</scope>
    <source>
        <strain evidence="6">945174350</strain>
    </source>
</reference>
<dbReference type="STRING" id="273526.SMDB11_1329"/>
<evidence type="ECO:0000313" key="23">
    <source>
        <dbReference type="Proteomes" id="UP001275057"/>
    </source>
</evidence>
<dbReference type="AlphaFoldDB" id="A0A086FFI1"/>
<reference evidence="1 17" key="7">
    <citation type="submission" date="2018-05" db="EMBL/GenBank/DDBJ databases">
        <title>Klebsiella quasipneumonaiae provides a window into carbapenemase gene transfer, plasmid rearrangements and nosocomial acquisition from the hospital environment.</title>
        <authorList>
            <person name="Mathers A.J."/>
            <person name="Vegesana K."/>
            <person name="Stoesser N."/>
            <person name="Crook D."/>
            <person name="Vaughan A."/>
            <person name="Barry K."/>
            <person name="Parikh H."/>
            <person name="Sebra R."/>
            <person name="Kotay S."/>
            <person name="Walker A.S."/>
            <person name="Sheppard A.E."/>
        </authorList>
    </citation>
    <scope>NUCLEOTIDE SEQUENCE [LARGE SCALE GENOMIC DNA]</scope>
    <source>
        <strain evidence="1 17">CAV1761</strain>
    </source>
</reference>
<reference evidence="4 16" key="17">
    <citation type="submission" date="2024-07" db="EMBL/GenBank/DDBJ databases">
        <title>Making a pathogen? Evaluating the impact of protist predation on the evolution of virulence in Serratia marcescens.</title>
        <authorList>
            <person name="Hopkins H."/>
            <person name="Lopezguerra C."/>
            <person name="Lau M.-J."/>
        </authorList>
    </citation>
    <scope>NUCLEOTIDE SEQUENCE [LARGE SCALE GENOMIC DNA]</scope>
    <source>
        <strain evidence="4 16">KZ19</strain>
    </source>
</reference>
<dbReference type="Proteomes" id="UP000320710">
    <property type="component" value="Unassembled WGS sequence"/>
</dbReference>
<evidence type="ECO:0000313" key="9">
    <source>
        <dbReference type="EMBL" id="PYA73607.1"/>
    </source>
</evidence>
<accession>A0A3E2ELC6</accession>
<dbReference type="Proteomes" id="UP001275057">
    <property type="component" value="Unassembled WGS sequence"/>
</dbReference>
<evidence type="ECO:0000313" key="2">
    <source>
        <dbReference type="EMBL" id="KMU51909.1"/>
    </source>
</evidence>
<gene>
    <name evidence="2" type="ORF">AB868_02660</name>
    <name evidence="6" type="ORF">AN695_0223420</name>
    <name evidence="4" type="ORF">C3R40_012335</name>
    <name evidence="8" type="ORF">C3R40_21775</name>
    <name evidence="1" type="ORF">DKC05_04170</name>
    <name evidence="9" type="ORF">DMW51_03490</name>
    <name evidence="11" type="ORF">FHU12_2207</name>
    <name evidence="12" type="ORF">FOT62_02870</name>
    <name evidence="5" type="ORF">GMA22_06085</name>
    <name evidence="7" type="ORF">MC70_012920</name>
    <name evidence="10" type="ORF">NCTC10211_04357</name>
    <name evidence="3" type="ORF">SJ435_05920</name>
</gene>
<evidence type="ECO:0000313" key="10">
    <source>
        <dbReference type="EMBL" id="SUI69023.1"/>
    </source>
</evidence>
<evidence type="ECO:0000313" key="15">
    <source>
        <dbReference type="Proteomes" id="UP000050489"/>
    </source>
</evidence>
<reference evidence="11 20" key="12">
    <citation type="submission" date="2019-06" db="EMBL/GenBank/DDBJ databases">
        <authorList>
            <person name="Deangelis K."/>
            <person name="Huntemann M."/>
            <person name="Clum A."/>
            <person name="Pillay M."/>
            <person name="Palaniappan K."/>
            <person name="Varghese N."/>
            <person name="Mikhailova N."/>
            <person name="Stamatis D."/>
            <person name="Reddy T."/>
            <person name="Daum C."/>
            <person name="Shapiro N."/>
            <person name="Ivanova N."/>
            <person name="Kyrpides N."/>
            <person name="Woyke T."/>
        </authorList>
    </citation>
    <scope>NUCLEOTIDE SEQUENCE [LARGE SCALE GENOMIC DNA]</scope>
    <source>
        <strain evidence="11 20">106R</strain>
    </source>
</reference>
<evidence type="ECO:0000313" key="16">
    <source>
        <dbReference type="Proteomes" id="UP000237365"/>
    </source>
</evidence>
<reference evidence="13" key="5">
    <citation type="submission" date="2017-12" db="EMBL/GenBank/DDBJ databases">
        <title>FDA dAtabase for Regulatory Grade micrObial Sequences (FDA-ARGOS): Supporting development and validation of Infectious Disease Dx tests.</title>
        <authorList>
            <person name="Campos J."/>
            <person name="Goldberg B."/>
            <person name="Tallon L."/>
            <person name="Sadzewicz L."/>
            <person name="Sengamalay N."/>
            <person name="Ott S."/>
            <person name="Godinez A."/>
            <person name="Nagaraj S."/>
            <person name="Vavikolanu K."/>
            <person name="Vyas G."/>
            <person name="Nadendla S."/>
            <person name="Aluvathingal J."/>
            <person name="Geyer C."/>
            <person name="Nandy P."/>
            <person name="Hobson J."/>
            <person name="Sichtig H."/>
        </authorList>
    </citation>
    <scope>NUCLEOTIDE SEQUENCE [LARGE SCALE GENOMIC DNA]</scope>
    <source>
        <strain evidence="13">FDAARGOS_79</strain>
    </source>
</reference>
<dbReference type="EMBL" id="QJQB01000068">
    <property type="protein sequence ID" value="PYA73607.1"/>
    <property type="molecule type" value="Genomic_DNA"/>
</dbReference>
<reference evidence="9 18" key="8">
    <citation type="submission" date="2018-06" db="EMBL/GenBank/DDBJ databases">
        <title>Serratia marcescens genome sequencing and assembly.</title>
        <authorList>
            <person name="Martins R.C.R."/>
            <person name="Perdigao-Neto L.V."/>
            <person name="Costa S.F."/>
            <person name="Levin A.S.S."/>
        </authorList>
    </citation>
    <scope>NUCLEOTIDE SEQUENCE [LARGE SCALE GENOMIC DNA]</scope>
    <source>
        <strain evidence="9 18">1283</strain>
    </source>
</reference>
<keyword evidence="18" id="KW-1185">Reference proteome</keyword>
<reference evidence="10 19" key="11">
    <citation type="submission" date="2018-06" db="EMBL/GenBank/DDBJ databases">
        <authorList>
            <consortium name="Pathogen Informatics"/>
            <person name="Doyle S."/>
        </authorList>
    </citation>
    <scope>NUCLEOTIDE SEQUENCE [LARGE SCALE GENOMIC DNA]</scope>
    <source>
        <strain evidence="10 19">NCTC10211</strain>
    </source>
</reference>
<dbReference type="EMBL" id="VOUQ01000002">
    <property type="protein sequence ID" value="TXE35944.1"/>
    <property type="molecule type" value="Genomic_DNA"/>
</dbReference>
<evidence type="ECO:0000313" key="4">
    <source>
        <dbReference type="EMBL" id="MEX3187409.1"/>
    </source>
</evidence>
<dbReference type="Proteomes" id="UP000247823">
    <property type="component" value="Unassembled WGS sequence"/>
</dbReference>
<evidence type="ECO:0000313" key="8">
    <source>
        <dbReference type="EMBL" id="POP15121.1"/>
    </source>
</evidence>
<evidence type="ECO:0000313" key="21">
    <source>
        <dbReference type="Proteomes" id="UP000321126"/>
    </source>
</evidence>
<dbReference type="Proteomes" id="UP000245399">
    <property type="component" value="Chromosome"/>
</dbReference>
<evidence type="ECO:0000313" key="5">
    <source>
        <dbReference type="EMBL" id="MVF02827.1"/>
    </source>
</evidence>
<evidence type="ECO:0000313" key="7">
    <source>
        <dbReference type="EMBL" id="PNO70850.1"/>
    </source>
</evidence>
<dbReference type="EMBL" id="JAXABG010000003">
    <property type="protein sequence ID" value="MDX7081917.1"/>
    <property type="molecule type" value="Genomic_DNA"/>
</dbReference>
<reference evidence="4 16" key="18">
    <citation type="submission" date="2024-07" db="EMBL/GenBank/DDBJ databases">
        <authorList>
            <person name="Raymann K."/>
        </authorList>
    </citation>
    <scope>NUCLEOTIDE SEQUENCE [LARGE SCALE GENOMIC DNA]</scope>
    <source>
        <strain evidence="4 16">KZ19</strain>
    </source>
</reference>
<evidence type="ECO:0000313" key="12">
    <source>
        <dbReference type="EMBL" id="TXE35944.1"/>
    </source>
</evidence>
<dbReference type="Proteomes" id="UP000037482">
    <property type="component" value="Unassembled WGS sequence"/>
</dbReference>